<protein>
    <submittedName>
        <fullName evidence="2">Uncharacterized protein</fullName>
    </submittedName>
</protein>
<reference evidence="2" key="1">
    <citation type="submission" date="2019-02" db="EMBL/GenBank/DDBJ databases">
        <authorList>
            <consortium name="Pathogen Informatics"/>
        </authorList>
    </citation>
    <scope>NUCLEOTIDE SEQUENCE</scope>
    <source>
        <strain evidence="2">3012STDY6733949</strain>
    </source>
</reference>
<proteinExistence type="predicted"/>
<name>A0A449GNB8_NOCFR</name>
<sequence length="508" mass="55267">MSKVSVLARLEAMEKMSATVVTRFRHRRLSPRPLVLVPLTMAGEAGSPLAVMVGDAKRSPRLLVVGQPRDRNQRFAFVAELSQIVMDYINSCRVDRRATSTRGNESRSYYTDAPQILVPNPGGIKALADLGRVCRYRRTDGEYPVPAGVPELGMWLTFLADTAEQAGTSMLMAVTDMLTEHWATGQSTLEDQNLASLMAWIAPPDGLTVEQALADAENAIVCPPAGPATSPEFDNIYLAPAIKRFDAARAAGDRDAAAAAAADLRDLINEQIKPTWRLMWAAIAQLRGVPEAPRAATRFRSDCIWFTQYSDYQDSPEARPQRARDTAMGAARRLSRLERALADFEADMALDDPFVLADRRSIGEAFAGEVVAVEPDRVVTNDKNRQVLRPLVTIHTLDPTRLADGTTLISPSLPTGHKAVIIATELDSEASLVTVEITGGMGRARIPKPGTVPTLGQRIAYLPDPGWRPTPVFPEPGPAAWTHTESTAIDPDLPASDEATAEEWGDDN</sequence>
<organism evidence="2">
    <name type="scientific">Nocardia farcinica</name>
    <dbReference type="NCBI Taxonomy" id="37329"/>
    <lineage>
        <taxon>Bacteria</taxon>
        <taxon>Bacillati</taxon>
        <taxon>Actinomycetota</taxon>
        <taxon>Actinomycetes</taxon>
        <taxon>Mycobacteriales</taxon>
        <taxon>Nocardiaceae</taxon>
        <taxon>Nocardia</taxon>
    </lineage>
</organism>
<accession>A0A449GNB8</accession>
<evidence type="ECO:0000313" key="2">
    <source>
        <dbReference type="EMBL" id="VFA87194.1"/>
    </source>
</evidence>
<gene>
    <name evidence="2" type="ORF">NCTC1935_05071</name>
</gene>
<evidence type="ECO:0000256" key="1">
    <source>
        <dbReference type="SAM" id="MobiDB-lite"/>
    </source>
</evidence>
<feature type="compositionally biased region" description="Acidic residues" evidence="1">
    <location>
        <begin position="499"/>
        <end position="508"/>
    </location>
</feature>
<feature type="region of interest" description="Disordered" evidence="1">
    <location>
        <begin position="471"/>
        <end position="508"/>
    </location>
</feature>
<dbReference type="EMBL" id="CAACYE010000005">
    <property type="protein sequence ID" value="VFA87194.1"/>
    <property type="molecule type" value="Genomic_DNA"/>
</dbReference>
<dbReference type="RefSeq" id="WP_137354071.1">
    <property type="nucleotide sequence ID" value="NZ_CAACYE020000001.1"/>
</dbReference>
<dbReference type="AlphaFoldDB" id="A0A449GNB8"/>